<accession>A0ABQ8VMA8</accession>
<proteinExistence type="predicted"/>
<feature type="compositionally biased region" description="Basic and acidic residues" evidence="1">
    <location>
        <begin position="78"/>
        <end position="90"/>
    </location>
</feature>
<protein>
    <recommendedName>
        <fullName evidence="4">C2H2-type domain-containing protein</fullName>
    </recommendedName>
</protein>
<name>A0ABQ8VMA8_9AGAR</name>
<feature type="compositionally biased region" description="Pro residues" evidence="1">
    <location>
        <begin position="96"/>
        <end position="108"/>
    </location>
</feature>
<comment type="caution">
    <text evidence="2">The sequence shown here is derived from an EMBL/GenBank/DDBJ whole genome shotgun (WGS) entry which is preliminary data.</text>
</comment>
<feature type="region of interest" description="Disordered" evidence="1">
    <location>
        <begin position="183"/>
        <end position="223"/>
    </location>
</feature>
<reference evidence="2" key="1">
    <citation type="submission" date="2022-08" db="EMBL/GenBank/DDBJ databases">
        <title>A Global Phylogenomic Analysis of the Shiitake Genus Lentinula.</title>
        <authorList>
            <consortium name="DOE Joint Genome Institute"/>
            <person name="Sierra-Patev S."/>
            <person name="Min B."/>
            <person name="Naranjo-Ortiz M."/>
            <person name="Looney B."/>
            <person name="Konkel Z."/>
            <person name="Slot J.C."/>
            <person name="Sakamoto Y."/>
            <person name="Steenwyk J.L."/>
            <person name="Rokas A."/>
            <person name="Carro J."/>
            <person name="Camarero S."/>
            <person name="Ferreira P."/>
            <person name="Molpeceres G."/>
            <person name="Ruiz-Duenas F.J."/>
            <person name="Serrano A."/>
            <person name="Henrissat B."/>
            <person name="Drula E."/>
            <person name="Hughes K.W."/>
            <person name="Mata J.L."/>
            <person name="Ishikawa N.K."/>
            <person name="Vargas-Isla R."/>
            <person name="Ushijima S."/>
            <person name="Smith C.A."/>
            <person name="Ahrendt S."/>
            <person name="Andreopoulos W."/>
            <person name="He G."/>
            <person name="Labutti K."/>
            <person name="Lipzen A."/>
            <person name="Ng V."/>
            <person name="Riley R."/>
            <person name="Sandor L."/>
            <person name="Barry K."/>
            <person name="Martinez A.T."/>
            <person name="Xiao Y."/>
            <person name="Gibbons J.G."/>
            <person name="Terashima K."/>
            <person name="Grigoriev I.V."/>
            <person name="Hibbett D.S."/>
        </authorList>
    </citation>
    <scope>NUCLEOTIDE SEQUENCE</scope>
    <source>
        <strain evidence="2">RHP3577 ss4</strain>
    </source>
</reference>
<feature type="compositionally biased region" description="Basic and acidic residues" evidence="1">
    <location>
        <begin position="183"/>
        <end position="194"/>
    </location>
</feature>
<dbReference type="Proteomes" id="UP001150217">
    <property type="component" value="Unassembled WGS sequence"/>
</dbReference>
<feature type="compositionally biased region" description="Polar residues" evidence="1">
    <location>
        <begin position="133"/>
        <end position="147"/>
    </location>
</feature>
<evidence type="ECO:0000256" key="1">
    <source>
        <dbReference type="SAM" id="MobiDB-lite"/>
    </source>
</evidence>
<evidence type="ECO:0000313" key="3">
    <source>
        <dbReference type="Proteomes" id="UP001150217"/>
    </source>
</evidence>
<evidence type="ECO:0000313" key="2">
    <source>
        <dbReference type="EMBL" id="KAJ4497523.1"/>
    </source>
</evidence>
<keyword evidence="3" id="KW-1185">Reference proteome</keyword>
<sequence>MPKRRCDEPTCIYPFAGTTKANHRAEYHSGGHAFVYLGSLVRVHRRSDGKIPCPCGHESHARYSFKKLTALNKQLPHPRPEASEWSDHPLDTTANPLPPPPSSPPIPASPHIEHAASSSSHEPQCSSQQHSPGQDTLSPPTNSSGSALETRHGSDLAQGGFEGVHHVNDDVEGLDLGSRAGTEVHEDVEMRDGVGELVIDGDSTGDEGLSSEGEPSDEQAQQTDDSMAIDYVSRQDVINSLARFNTLVEPAYHLVVCTECAIPVRMDDMYTTRRRNTSNPSTFLQN</sequence>
<feature type="region of interest" description="Disordered" evidence="1">
    <location>
        <begin position="75"/>
        <end position="162"/>
    </location>
</feature>
<organism evidence="2 3">
    <name type="scientific">Lentinula lateritia</name>
    <dbReference type="NCBI Taxonomy" id="40482"/>
    <lineage>
        <taxon>Eukaryota</taxon>
        <taxon>Fungi</taxon>
        <taxon>Dikarya</taxon>
        <taxon>Basidiomycota</taxon>
        <taxon>Agaricomycotina</taxon>
        <taxon>Agaricomycetes</taxon>
        <taxon>Agaricomycetidae</taxon>
        <taxon>Agaricales</taxon>
        <taxon>Marasmiineae</taxon>
        <taxon>Omphalotaceae</taxon>
        <taxon>Lentinula</taxon>
    </lineage>
</organism>
<dbReference type="EMBL" id="JANVFT010000020">
    <property type="protein sequence ID" value="KAJ4497523.1"/>
    <property type="molecule type" value="Genomic_DNA"/>
</dbReference>
<gene>
    <name evidence="2" type="ORF">C8R41DRAFT_208531</name>
</gene>
<feature type="compositionally biased region" description="Low complexity" evidence="1">
    <location>
        <begin position="115"/>
        <end position="132"/>
    </location>
</feature>
<evidence type="ECO:0008006" key="4">
    <source>
        <dbReference type="Google" id="ProtNLM"/>
    </source>
</evidence>